<reference evidence="2 3" key="1">
    <citation type="submission" date="2015-09" db="EMBL/GenBank/DDBJ databases">
        <title>Trachymyrmex zeteki WGS genome.</title>
        <authorList>
            <person name="Nygaard S."/>
            <person name="Hu H."/>
            <person name="Boomsma J."/>
            <person name="Zhang G."/>
        </authorList>
    </citation>
    <scope>NUCLEOTIDE SEQUENCE [LARGE SCALE GENOMIC DNA]</scope>
    <source>
        <strain evidence="2">Tzet28-1</strain>
        <tissue evidence="2">Whole body</tissue>
    </source>
</reference>
<feature type="region of interest" description="Disordered" evidence="1">
    <location>
        <begin position="115"/>
        <end position="162"/>
    </location>
</feature>
<evidence type="ECO:0000313" key="3">
    <source>
        <dbReference type="Proteomes" id="UP000075809"/>
    </source>
</evidence>
<sequence>MARGDFSAARSKLPARLISTRHPILRITTLSARCESLLSREPFAVSYYRLCQTSPMRFSTQKPYRKTLERRGQESQEPRKLRLCALLFRYNWKDRAENKGQGQFMAALPNGGIRRERKGWTSGQIRGKKRKRARENSPLSEASSRERCYQHGSESPAAREKGAPIYTTTKGVRGLVFGVYIADMYTGTAGTSMIRTLYVRTCIYIVVDAGDHACARAHVRVVRPEPRHRHPPPPPPPFSTPASLSAPSRPAMAPTARKYTPISRPCYPRIPQFVHLYTLDNPNNEFPEKNKQKATLL</sequence>
<organism evidence="2 3">
    <name type="scientific">Mycetomoellerius zeteki</name>
    <dbReference type="NCBI Taxonomy" id="64791"/>
    <lineage>
        <taxon>Eukaryota</taxon>
        <taxon>Metazoa</taxon>
        <taxon>Ecdysozoa</taxon>
        <taxon>Arthropoda</taxon>
        <taxon>Hexapoda</taxon>
        <taxon>Insecta</taxon>
        <taxon>Pterygota</taxon>
        <taxon>Neoptera</taxon>
        <taxon>Endopterygota</taxon>
        <taxon>Hymenoptera</taxon>
        <taxon>Apocrita</taxon>
        <taxon>Aculeata</taxon>
        <taxon>Formicoidea</taxon>
        <taxon>Formicidae</taxon>
        <taxon>Myrmicinae</taxon>
        <taxon>Mycetomoellerius</taxon>
    </lineage>
</organism>
<name>A0A151WPT4_9HYME</name>
<protein>
    <submittedName>
        <fullName evidence="2">Uncharacterized protein</fullName>
    </submittedName>
</protein>
<evidence type="ECO:0000313" key="2">
    <source>
        <dbReference type="EMBL" id="KYQ49840.1"/>
    </source>
</evidence>
<evidence type="ECO:0000256" key="1">
    <source>
        <dbReference type="SAM" id="MobiDB-lite"/>
    </source>
</evidence>
<dbReference type="AlphaFoldDB" id="A0A151WPT4"/>
<gene>
    <name evidence="2" type="ORF">ALC60_11015</name>
</gene>
<dbReference type="EMBL" id="KQ982851">
    <property type="protein sequence ID" value="KYQ49840.1"/>
    <property type="molecule type" value="Genomic_DNA"/>
</dbReference>
<dbReference type="Proteomes" id="UP000075809">
    <property type="component" value="Unassembled WGS sequence"/>
</dbReference>
<keyword evidence="3" id="KW-1185">Reference proteome</keyword>
<feature type="region of interest" description="Disordered" evidence="1">
    <location>
        <begin position="224"/>
        <end position="255"/>
    </location>
</feature>
<accession>A0A151WPT4</accession>
<proteinExistence type="predicted"/>